<dbReference type="KEGG" id="pma:Pro_0804"/>
<feature type="transmembrane region" description="Helical" evidence="5">
    <location>
        <begin position="72"/>
        <end position="90"/>
    </location>
</feature>
<feature type="transmembrane region" description="Helical" evidence="5">
    <location>
        <begin position="21"/>
        <end position="42"/>
    </location>
</feature>
<feature type="transmembrane region" description="Helical" evidence="5">
    <location>
        <begin position="96"/>
        <end position="117"/>
    </location>
</feature>
<dbReference type="HOGENOM" id="CLU_003182_7_0_3"/>
<feature type="transmembrane region" description="Helical" evidence="5">
    <location>
        <begin position="167"/>
        <end position="192"/>
    </location>
</feature>
<feature type="transmembrane region" description="Helical" evidence="5">
    <location>
        <begin position="199"/>
        <end position="218"/>
    </location>
</feature>
<organism evidence="7 8">
    <name type="scientific">Prochlorococcus marinus (strain SARG / CCMP1375 / SS120)</name>
    <dbReference type="NCBI Taxonomy" id="167539"/>
    <lineage>
        <taxon>Bacteria</taxon>
        <taxon>Bacillati</taxon>
        <taxon>Cyanobacteriota</taxon>
        <taxon>Cyanophyceae</taxon>
        <taxon>Synechococcales</taxon>
        <taxon>Prochlorococcaceae</taxon>
        <taxon>Prochlorococcus</taxon>
    </lineage>
</organism>
<sequence length="525" mass="55987">MLIKTKSTVLEEWFSNPRKDILSGLVVAFAMIPEAIAFSGIAGVDPQVGLFGAFCLSITIALIGGRMGMITSATGSTALLMTGVVATGNAQGNGLGLSYLIAAGLLTGIFQIIWGYLRLAYQMRFVPTGVLSGFVNALALLIFQAQLPQMGLNFHYGEEIAKGQAEQVLPVGIQIPIVWLLIALGLLIIYGLPKITKVIPSQLVAILIITIISIQLPIDIPTVKDLGQLPIGLPSFELPFGSIADGKVPFNLETFGIVLPTALAISLVGLMETFLTQDIIDDITDTNSNKNTEARGQGIANIVSSLFGGMAGCALVGQSVMNAENGGRSRLSTFSSGISLLIMILLCKQWLEQIPMAALVAVMITIAISTADTNGLKNISKIPRSDTAVMIMTFSVTMLTTPHNLALGVIAGVALAGILFSRKVAKVIRVTSYKNDNNEIIYEVSGQLFFVSKIYFLQGFDTHDHPKTIKIDMSEAHIWDQSGVTALDQIIRKLSLGGSNVEVIGLNKESLDLFDRLGGQEPSHG</sequence>
<dbReference type="PROSITE" id="PS50801">
    <property type="entry name" value="STAS"/>
    <property type="match status" value="1"/>
</dbReference>
<dbReference type="PANTHER" id="PTHR43310">
    <property type="entry name" value="SULFATE TRANSPORTER YBAR-RELATED"/>
    <property type="match status" value="1"/>
</dbReference>
<accession>Q7VCD6</accession>
<dbReference type="Pfam" id="PF00916">
    <property type="entry name" value="Sulfate_transp"/>
    <property type="match status" value="1"/>
</dbReference>
<keyword evidence="4 5" id="KW-0472">Membrane</keyword>
<dbReference type="eggNOG" id="COG0659">
    <property type="taxonomic scope" value="Bacteria"/>
</dbReference>
<dbReference type="SUPFAM" id="SSF52091">
    <property type="entry name" value="SpoIIaa-like"/>
    <property type="match status" value="1"/>
</dbReference>
<feature type="transmembrane region" description="Helical" evidence="5">
    <location>
        <begin position="48"/>
        <end position="65"/>
    </location>
</feature>
<dbReference type="InterPro" id="IPR002645">
    <property type="entry name" value="STAS_dom"/>
</dbReference>
<keyword evidence="2 5" id="KW-0812">Transmembrane</keyword>
<name>Q7VCD6_PROMA</name>
<evidence type="ECO:0000256" key="3">
    <source>
        <dbReference type="ARBA" id="ARBA00022989"/>
    </source>
</evidence>
<dbReference type="PANTHER" id="PTHR43310:SF1">
    <property type="entry name" value="SULFATE TRANSPORTER YBAR-RELATED"/>
    <property type="match status" value="1"/>
</dbReference>
<feature type="transmembrane region" description="Helical" evidence="5">
    <location>
        <begin position="329"/>
        <end position="347"/>
    </location>
</feature>
<feature type="transmembrane region" description="Helical" evidence="5">
    <location>
        <begin position="255"/>
        <end position="275"/>
    </location>
</feature>
<dbReference type="EMBL" id="AE017126">
    <property type="protein sequence ID" value="AAP99848.1"/>
    <property type="molecule type" value="Genomic_DNA"/>
</dbReference>
<dbReference type="EnsemblBacteria" id="AAP99848">
    <property type="protein sequence ID" value="AAP99848"/>
    <property type="gene ID" value="Pro_0804"/>
</dbReference>
<dbReference type="OrthoDB" id="9771198at2"/>
<evidence type="ECO:0000256" key="1">
    <source>
        <dbReference type="ARBA" id="ARBA00004141"/>
    </source>
</evidence>
<dbReference type="RefSeq" id="WP_011124956.1">
    <property type="nucleotide sequence ID" value="NC_005042.1"/>
</dbReference>
<dbReference type="InterPro" id="IPR036513">
    <property type="entry name" value="STAS_dom_sf"/>
</dbReference>
<dbReference type="AlphaFoldDB" id="Q7VCD6"/>
<evidence type="ECO:0000256" key="2">
    <source>
        <dbReference type="ARBA" id="ARBA00022692"/>
    </source>
</evidence>
<evidence type="ECO:0000256" key="4">
    <source>
        <dbReference type="ARBA" id="ARBA00023136"/>
    </source>
</evidence>
<keyword evidence="3 5" id="KW-1133">Transmembrane helix</keyword>
<evidence type="ECO:0000313" key="8">
    <source>
        <dbReference type="Proteomes" id="UP000001420"/>
    </source>
</evidence>
<dbReference type="GO" id="GO:0016020">
    <property type="term" value="C:membrane"/>
    <property type="evidence" value="ECO:0007669"/>
    <property type="project" value="UniProtKB-SubCell"/>
</dbReference>
<dbReference type="Pfam" id="PF01740">
    <property type="entry name" value="STAS"/>
    <property type="match status" value="1"/>
</dbReference>
<keyword evidence="8" id="KW-1185">Reference proteome</keyword>
<dbReference type="Proteomes" id="UP000001420">
    <property type="component" value="Chromosome"/>
</dbReference>
<evidence type="ECO:0000313" key="7">
    <source>
        <dbReference type="EMBL" id="AAP99848.1"/>
    </source>
</evidence>
<reference evidence="7 8" key="1">
    <citation type="journal article" date="2003" name="Proc. Natl. Acad. Sci. U.S.A.">
        <title>Genome sequence of the cyanobacterium Prochlorococcus marinus SS120, a nearly minimal oxyphototrophic genome.</title>
        <authorList>
            <person name="Dufresne A."/>
            <person name="Salanoubat M."/>
            <person name="Partensky F."/>
            <person name="Artiguenave F."/>
            <person name="Axmann I.M."/>
            <person name="Barbe V."/>
            <person name="Duprat S."/>
            <person name="Galperin M.Y."/>
            <person name="Koonin E.V."/>
            <person name="Le Gall F."/>
            <person name="Makarova K.S."/>
            <person name="Ostrowski M."/>
            <person name="Oztas S."/>
            <person name="Robert C."/>
            <person name="Rogozin I.B."/>
            <person name="Scanlan D.J."/>
            <person name="Tandeau de Marsac N."/>
            <person name="Weissenbach J."/>
            <person name="Wincker P."/>
            <person name="Wolf Y.I."/>
            <person name="Hess W.R."/>
        </authorList>
    </citation>
    <scope>NUCLEOTIDE SEQUENCE [LARGE SCALE GENOMIC DNA]</scope>
    <source>
        <strain evidence="8">SARG / CCMP1375 / SS120</strain>
    </source>
</reference>
<dbReference type="STRING" id="167539.Pro_0804"/>
<dbReference type="PATRIC" id="fig|167539.5.peg.851"/>
<feature type="domain" description="STAS" evidence="6">
    <location>
        <begin position="429"/>
        <end position="525"/>
    </location>
</feature>
<feature type="transmembrane region" description="Helical" evidence="5">
    <location>
        <begin position="354"/>
        <end position="371"/>
    </location>
</feature>
<comment type="subcellular location">
    <subcellularLocation>
        <location evidence="1">Membrane</location>
        <topology evidence="1">Multi-pass membrane protein</topology>
    </subcellularLocation>
</comment>
<feature type="transmembrane region" description="Helical" evidence="5">
    <location>
        <begin position="391"/>
        <end position="420"/>
    </location>
</feature>
<proteinExistence type="predicted"/>
<feature type="transmembrane region" description="Helical" evidence="5">
    <location>
        <begin position="296"/>
        <end position="317"/>
    </location>
</feature>
<dbReference type="InterPro" id="IPR052706">
    <property type="entry name" value="Membrane-Transporter-like"/>
</dbReference>
<protein>
    <submittedName>
        <fullName evidence="7">Sulfate permease</fullName>
    </submittedName>
</protein>
<dbReference type="Gene3D" id="3.30.750.24">
    <property type="entry name" value="STAS domain"/>
    <property type="match status" value="1"/>
</dbReference>
<gene>
    <name evidence="7" type="primary">SUL1</name>
    <name evidence="7" type="ordered locus">Pro_0804</name>
</gene>
<evidence type="ECO:0000256" key="5">
    <source>
        <dbReference type="SAM" id="Phobius"/>
    </source>
</evidence>
<dbReference type="InterPro" id="IPR011547">
    <property type="entry name" value="SLC26A/SulP_dom"/>
</dbReference>
<dbReference type="CDD" id="cd07042">
    <property type="entry name" value="STAS_SulP_like_sulfate_transporter"/>
    <property type="match status" value="1"/>
</dbReference>
<evidence type="ECO:0000259" key="6">
    <source>
        <dbReference type="PROSITE" id="PS50801"/>
    </source>
</evidence>
<feature type="transmembrane region" description="Helical" evidence="5">
    <location>
        <begin position="129"/>
        <end position="147"/>
    </location>
</feature>